<dbReference type="InterPro" id="IPR013762">
    <property type="entry name" value="Integrase-like_cat_sf"/>
</dbReference>
<dbReference type="InterPro" id="IPR011010">
    <property type="entry name" value="DNA_brk_join_enz"/>
</dbReference>
<keyword evidence="1" id="KW-0233">DNA recombination</keyword>
<accession>A0A3M6U9K2</accession>
<dbReference type="GO" id="GO:0015074">
    <property type="term" value="P:DNA integration"/>
    <property type="evidence" value="ECO:0007669"/>
    <property type="project" value="InterPro"/>
</dbReference>
<organism evidence="2 3">
    <name type="scientific">Pocillopora damicornis</name>
    <name type="common">Cauliflower coral</name>
    <name type="synonym">Millepora damicornis</name>
    <dbReference type="NCBI Taxonomy" id="46731"/>
    <lineage>
        <taxon>Eukaryota</taxon>
        <taxon>Metazoa</taxon>
        <taxon>Cnidaria</taxon>
        <taxon>Anthozoa</taxon>
        <taxon>Hexacorallia</taxon>
        <taxon>Scleractinia</taxon>
        <taxon>Astrocoeniina</taxon>
        <taxon>Pocilloporidae</taxon>
        <taxon>Pocillopora</taxon>
    </lineage>
</organism>
<dbReference type="Gene3D" id="1.10.443.10">
    <property type="entry name" value="Intergrase catalytic core"/>
    <property type="match status" value="1"/>
</dbReference>
<dbReference type="InterPro" id="IPR052787">
    <property type="entry name" value="MAVS"/>
</dbReference>
<dbReference type="GO" id="GO:0003677">
    <property type="term" value="F:DNA binding"/>
    <property type="evidence" value="ECO:0007669"/>
    <property type="project" value="InterPro"/>
</dbReference>
<evidence type="ECO:0000256" key="1">
    <source>
        <dbReference type="ARBA" id="ARBA00023172"/>
    </source>
</evidence>
<evidence type="ECO:0008006" key="4">
    <source>
        <dbReference type="Google" id="ProtNLM"/>
    </source>
</evidence>
<gene>
    <name evidence="2" type="ORF">pdam_00002918</name>
</gene>
<keyword evidence="3" id="KW-1185">Reference proteome</keyword>
<evidence type="ECO:0000313" key="3">
    <source>
        <dbReference type="Proteomes" id="UP000275408"/>
    </source>
</evidence>
<dbReference type="AlphaFoldDB" id="A0A3M6U9K2"/>
<comment type="caution">
    <text evidence="2">The sequence shown here is derived from an EMBL/GenBank/DDBJ whole genome shotgun (WGS) entry which is preliminary data.</text>
</comment>
<dbReference type="STRING" id="46731.A0A3M6U9K2"/>
<evidence type="ECO:0000313" key="2">
    <source>
        <dbReference type="EMBL" id="RMX50138.1"/>
    </source>
</evidence>
<proteinExistence type="predicted"/>
<dbReference type="SUPFAM" id="SSF56349">
    <property type="entry name" value="DNA breaking-rejoining enzymes"/>
    <property type="match status" value="1"/>
</dbReference>
<dbReference type="PANTHER" id="PTHR21446">
    <property type="entry name" value="DUF3504 DOMAIN-CONTAINING PROTEIN"/>
    <property type="match status" value="1"/>
</dbReference>
<dbReference type="EMBL" id="RCHS01002011">
    <property type="protein sequence ID" value="RMX50138.1"/>
    <property type="molecule type" value="Genomic_DNA"/>
</dbReference>
<sequence length="137" mass="15491">MVFEKGGLYCPVASLEPYIKHLNPKNEFLFQGSKKGSKIGADDVCFDNMAVGERTLAEKMKNISKEAELLRVYTNHSIRVTPITALETCGCEARHIIADHDSGHKSESSIQSYYKTDTDTKIIDIVYRLNEDQDFKK</sequence>
<dbReference type="PANTHER" id="PTHR21446:SF6">
    <property type="entry name" value="MITOCHONDRIAL ANTIVIRAL-SIGNALING PROTEIN"/>
    <property type="match status" value="1"/>
</dbReference>
<protein>
    <recommendedName>
        <fullName evidence="4">Tyr recombinase domain-containing protein</fullName>
    </recommendedName>
</protein>
<dbReference type="Proteomes" id="UP000275408">
    <property type="component" value="Unassembled WGS sequence"/>
</dbReference>
<reference evidence="2 3" key="1">
    <citation type="journal article" date="2018" name="Sci. Rep.">
        <title>Comparative analysis of the Pocillopora damicornis genome highlights role of immune system in coral evolution.</title>
        <authorList>
            <person name="Cunning R."/>
            <person name="Bay R.A."/>
            <person name="Gillette P."/>
            <person name="Baker A.C."/>
            <person name="Traylor-Knowles N."/>
        </authorList>
    </citation>
    <scope>NUCLEOTIDE SEQUENCE [LARGE SCALE GENOMIC DNA]</scope>
    <source>
        <strain evidence="2">RSMAS</strain>
        <tissue evidence="2">Whole animal</tissue>
    </source>
</reference>
<name>A0A3M6U9K2_POCDA</name>
<dbReference type="GO" id="GO:0006310">
    <property type="term" value="P:DNA recombination"/>
    <property type="evidence" value="ECO:0007669"/>
    <property type="project" value="UniProtKB-KW"/>
</dbReference>